<gene>
    <name evidence="1" type="ORF">AAE3_LOCUS6556</name>
</gene>
<reference evidence="1 2" key="1">
    <citation type="submission" date="2020-01" db="EMBL/GenBank/DDBJ databases">
        <authorList>
            <person name="Gupta K D."/>
        </authorList>
    </citation>
    <scope>NUCLEOTIDE SEQUENCE [LARGE SCALE GENOMIC DNA]</scope>
</reference>
<name>A0A8S0VZX7_CYCAE</name>
<accession>A0A8S0VZX7</accession>
<protein>
    <submittedName>
        <fullName evidence="1">Uncharacterized protein</fullName>
    </submittedName>
</protein>
<dbReference type="EMBL" id="CACVBS010000044">
    <property type="protein sequence ID" value="CAA7264405.1"/>
    <property type="molecule type" value="Genomic_DNA"/>
</dbReference>
<evidence type="ECO:0000313" key="2">
    <source>
        <dbReference type="Proteomes" id="UP000467700"/>
    </source>
</evidence>
<evidence type="ECO:0000313" key="1">
    <source>
        <dbReference type="EMBL" id="CAA7264405.1"/>
    </source>
</evidence>
<dbReference type="AlphaFoldDB" id="A0A8S0VZX7"/>
<sequence length="108" mass="12278">MTGFNIRNQSNVVGLQVFVSKYTNENGNDKWYQVPNDFTSAGQYHWNRNGWEVVAFKDPETGVRRGWYLNCGNDTVAITFAGFNQDLGIVAVGGVTYFEFKEQTPNLR</sequence>
<proteinExistence type="predicted"/>
<dbReference type="Proteomes" id="UP000467700">
    <property type="component" value="Unassembled WGS sequence"/>
</dbReference>
<organism evidence="1 2">
    <name type="scientific">Cyclocybe aegerita</name>
    <name type="common">Black poplar mushroom</name>
    <name type="synonym">Agrocybe aegerita</name>
    <dbReference type="NCBI Taxonomy" id="1973307"/>
    <lineage>
        <taxon>Eukaryota</taxon>
        <taxon>Fungi</taxon>
        <taxon>Dikarya</taxon>
        <taxon>Basidiomycota</taxon>
        <taxon>Agaricomycotina</taxon>
        <taxon>Agaricomycetes</taxon>
        <taxon>Agaricomycetidae</taxon>
        <taxon>Agaricales</taxon>
        <taxon>Agaricineae</taxon>
        <taxon>Bolbitiaceae</taxon>
        <taxon>Cyclocybe</taxon>
    </lineage>
</organism>
<dbReference type="OrthoDB" id="2940489at2759"/>
<keyword evidence="2" id="KW-1185">Reference proteome</keyword>
<comment type="caution">
    <text evidence="1">The sequence shown here is derived from an EMBL/GenBank/DDBJ whole genome shotgun (WGS) entry which is preliminary data.</text>
</comment>